<dbReference type="EMBL" id="JBHUOS010000016">
    <property type="protein sequence ID" value="MFD2917761.1"/>
    <property type="molecule type" value="Genomic_DNA"/>
</dbReference>
<dbReference type="InterPro" id="IPR036116">
    <property type="entry name" value="FN3_sf"/>
</dbReference>
<accession>A0ABW5ZZI0</accession>
<organism evidence="2 3">
    <name type="scientific">Psychroserpens luteus</name>
    <dbReference type="NCBI Taxonomy" id="1434066"/>
    <lineage>
        <taxon>Bacteria</taxon>
        <taxon>Pseudomonadati</taxon>
        <taxon>Bacteroidota</taxon>
        <taxon>Flavobacteriia</taxon>
        <taxon>Flavobacteriales</taxon>
        <taxon>Flavobacteriaceae</taxon>
        <taxon>Psychroserpens</taxon>
    </lineage>
</organism>
<dbReference type="InterPro" id="IPR013783">
    <property type="entry name" value="Ig-like_fold"/>
</dbReference>
<evidence type="ECO:0000313" key="2">
    <source>
        <dbReference type="EMBL" id="MFD2917761.1"/>
    </source>
</evidence>
<keyword evidence="3" id="KW-1185">Reference proteome</keyword>
<dbReference type="InterPro" id="IPR003961">
    <property type="entry name" value="FN3_dom"/>
</dbReference>
<proteinExistence type="predicted"/>
<sequence>MLYLKKYLTGVLILFVLTYSSAQVNNKFQSSIEKLNTFIIESKEKNSVNFIQDKFQTLQIKKDYLIKESKSKQPKFLLDSLRTTLQLKAEIDNFIKNYEKELTDVVKLRSIIHNTSFARKYKYASISKAEEFYNSLTSGQEKIVDSKFIKDISSLKKQYGSIINASYAILQKESITTLEKFQKNINLDIQTISNQKIDTKVIYRAQDLFNRINPSNSFNSDLGNLGVNDLPPYYPPNPSNGPRAPVVADIIARNSNSMTVAWHDRSDDEEGNRLLRSTDLFNFTSVQDYGPFEKFSRQEFTDQNLEPNTKYCYKLETFNSEGSNSSQYRCAYTTDGNNIPVWRVQLKVKVADLSNAGTDRLIRFYLDRGNSVLPITTNIDYGVNDFERGEEYFYDLNFDGITDLSDIIGFRIVNSSGDKLLLSEMSLLINQRSVFSRDFGITSSSVLNLENSYYQVEHDELQAHSSWLGFIEAYLSDPIFLIRPLINNVDNNIVLQISNEQLVSRIEGLIGHLLHEDPDLSSKTEWGKLNGPAVEIVRKDASTISVDLDLELDEIGFNPSLDVDFDIKFSSSCRQNGEIFKITFNSQNFTTNADASWWQDIISLGLSKIVSDVADWYSENCTSPPLISKSIEINLPENINCDDLSVNVDINGNLNICCITF</sequence>
<evidence type="ECO:0000313" key="3">
    <source>
        <dbReference type="Proteomes" id="UP001597548"/>
    </source>
</evidence>
<dbReference type="Proteomes" id="UP001597548">
    <property type="component" value="Unassembled WGS sequence"/>
</dbReference>
<reference evidence="3" key="1">
    <citation type="journal article" date="2019" name="Int. J. Syst. Evol. Microbiol.">
        <title>The Global Catalogue of Microorganisms (GCM) 10K type strain sequencing project: providing services to taxonomists for standard genome sequencing and annotation.</title>
        <authorList>
            <consortium name="The Broad Institute Genomics Platform"/>
            <consortium name="The Broad Institute Genome Sequencing Center for Infectious Disease"/>
            <person name="Wu L."/>
            <person name="Ma J."/>
        </authorList>
    </citation>
    <scope>NUCLEOTIDE SEQUENCE [LARGE SCALE GENOMIC DNA]</scope>
    <source>
        <strain evidence="3">KCTC 32514</strain>
    </source>
</reference>
<dbReference type="SUPFAM" id="SSF49265">
    <property type="entry name" value="Fibronectin type III"/>
    <property type="match status" value="1"/>
</dbReference>
<comment type="caution">
    <text evidence="2">The sequence shown here is derived from an EMBL/GenBank/DDBJ whole genome shotgun (WGS) entry which is preliminary data.</text>
</comment>
<dbReference type="PROSITE" id="PS50853">
    <property type="entry name" value="FN3"/>
    <property type="match status" value="1"/>
</dbReference>
<dbReference type="Gene3D" id="2.60.40.10">
    <property type="entry name" value="Immunoglobulins"/>
    <property type="match status" value="1"/>
</dbReference>
<evidence type="ECO:0000259" key="1">
    <source>
        <dbReference type="PROSITE" id="PS50853"/>
    </source>
</evidence>
<name>A0ABW5ZZI0_9FLAO</name>
<feature type="domain" description="Fibronectin type-III" evidence="1">
    <location>
        <begin position="241"/>
        <end position="336"/>
    </location>
</feature>
<gene>
    <name evidence="2" type="ORF">ACFS29_19065</name>
</gene>
<dbReference type="RefSeq" id="WP_194507020.1">
    <property type="nucleotide sequence ID" value="NZ_JADILU010000002.1"/>
</dbReference>
<protein>
    <submittedName>
        <fullName evidence="2">Fibronectin type III domain-containing protein</fullName>
    </submittedName>
</protein>